<evidence type="ECO:0000313" key="5">
    <source>
        <dbReference type="Proteomes" id="UP000192220"/>
    </source>
</evidence>
<evidence type="ECO:0000256" key="3">
    <source>
        <dbReference type="SAM" id="SignalP"/>
    </source>
</evidence>
<dbReference type="CTD" id="8530"/>
<sequence>MRKLQSWSVVRVLTPRRKMLLLAALLAALAVVLEAGYHHDGSMPGSLNNISKNDPGLQKVILDAAYSFNNQSNDAFLFKASAIQRAQQQIIKGIRYIVDLEISRTVCHKQDNSNNLSDCDFQPEGPLQQTFQCHLEVWLIPWKDQSRVLKLLCET</sequence>
<dbReference type="GO" id="GO:0005764">
    <property type="term" value="C:lysosome"/>
    <property type="evidence" value="ECO:0007669"/>
    <property type="project" value="TreeGrafter"/>
</dbReference>
<dbReference type="InterPro" id="IPR046350">
    <property type="entry name" value="Cystatin_sf"/>
</dbReference>
<dbReference type="RefSeq" id="XP_013867473.1">
    <property type="nucleotide sequence ID" value="XM_014012019.1"/>
</dbReference>
<dbReference type="Gene3D" id="3.10.450.10">
    <property type="match status" value="1"/>
</dbReference>
<dbReference type="GO" id="GO:0031643">
    <property type="term" value="P:positive regulation of myelination"/>
    <property type="evidence" value="ECO:0007669"/>
    <property type="project" value="TreeGrafter"/>
</dbReference>
<dbReference type="KEGG" id="alim:106520088"/>
<evidence type="ECO:0000256" key="2">
    <source>
        <dbReference type="ARBA" id="ARBA00023157"/>
    </source>
</evidence>
<dbReference type="GO" id="GO:1903979">
    <property type="term" value="P:negative regulation of microglial cell activation"/>
    <property type="evidence" value="ECO:0007669"/>
    <property type="project" value="TreeGrafter"/>
</dbReference>
<keyword evidence="2" id="KW-1015">Disulfide bond</keyword>
<comment type="similarity">
    <text evidence="1">Belongs to the cystatin family.</text>
</comment>
<dbReference type="GO" id="GO:0005770">
    <property type="term" value="C:late endosome"/>
    <property type="evidence" value="ECO:0007669"/>
    <property type="project" value="TreeGrafter"/>
</dbReference>
<evidence type="ECO:0000259" key="4">
    <source>
        <dbReference type="SMART" id="SM00043"/>
    </source>
</evidence>
<dbReference type="FunFam" id="3.10.450.10:FF:000004">
    <property type="entry name" value="Cystatin C"/>
    <property type="match status" value="1"/>
</dbReference>
<protein>
    <submittedName>
        <fullName evidence="6">Cystatin-F</fullName>
    </submittedName>
</protein>
<dbReference type="GO" id="GO:0005615">
    <property type="term" value="C:extracellular space"/>
    <property type="evidence" value="ECO:0007669"/>
    <property type="project" value="TreeGrafter"/>
</dbReference>
<proteinExistence type="inferred from homology"/>
<evidence type="ECO:0000256" key="1">
    <source>
        <dbReference type="ARBA" id="ARBA00009403"/>
    </source>
</evidence>
<gene>
    <name evidence="6" type="primary">cst7</name>
</gene>
<dbReference type="STRING" id="52670.A0A2I4BIC4"/>
<evidence type="ECO:0000313" key="6">
    <source>
        <dbReference type="RefSeq" id="XP_013867473.1"/>
    </source>
</evidence>
<dbReference type="GO" id="GO:0005794">
    <property type="term" value="C:Golgi apparatus"/>
    <property type="evidence" value="ECO:0007669"/>
    <property type="project" value="TreeGrafter"/>
</dbReference>
<organism evidence="5 6">
    <name type="scientific">Austrofundulus limnaeus</name>
    <name type="common">Annual killifish</name>
    <dbReference type="NCBI Taxonomy" id="52670"/>
    <lineage>
        <taxon>Eukaryota</taxon>
        <taxon>Metazoa</taxon>
        <taxon>Chordata</taxon>
        <taxon>Craniata</taxon>
        <taxon>Vertebrata</taxon>
        <taxon>Euteleostomi</taxon>
        <taxon>Actinopterygii</taxon>
        <taxon>Neopterygii</taxon>
        <taxon>Teleostei</taxon>
        <taxon>Neoteleostei</taxon>
        <taxon>Acanthomorphata</taxon>
        <taxon>Ovalentaria</taxon>
        <taxon>Atherinomorphae</taxon>
        <taxon>Cyprinodontiformes</taxon>
        <taxon>Rivulidae</taxon>
        <taxon>Austrofundulus</taxon>
    </lineage>
</organism>
<dbReference type="PANTHER" id="PTHR47141:SF1">
    <property type="entry name" value="CYSTATIN-F"/>
    <property type="match status" value="1"/>
</dbReference>
<feature type="signal peptide" evidence="3">
    <location>
        <begin position="1"/>
        <end position="35"/>
    </location>
</feature>
<dbReference type="PANTHER" id="PTHR47141">
    <property type="entry name" value="CYSTATIN-F"/>
    <property type="match status" value="1"/>
</dbReference>
<dbReference type="Pfam" id="PF00031">
    <property type="entry name" value="Cystatin"/>
    <property type="match status" value="1"/>
</dbReference>
<dbReference type="CDD" id="cd00042">
    <property type="entry name" value="CY"/>
    <property type="match status" value="1"/>
</dbReference>
<dbReference type="SMART" id="SM00043">
    <property type="entry name" value="CY"/>
    <property type="match status" value="1"/>
</dbReference>
<name>A0A2I4BIC4_AUSLI</name>
<dbReference type="OrthoDB" id="9929365at2759"/>
<dbReference type="Proteomes" id="UP000192220">
    <property type="component" value="Unplaced"/>
</dbReference>
<dbReference type="InterPro" id="IPR000010">
    <property type="entry name" value="Cystatin_dom"/>
</dbReference>
<feature type="domain" description="Cystatin" evidence="4">
    <location>
        <begin position="42"/>
        <end position="154"/>
    </location>
</feature>
<dbReference type="SUPFAM" id="SSF54403">
    <property type="entry name" value="Cystatin/monellin"/>
    <property type="match status" value="1"/>
</dbReference>
<dbReference type="InterPro" id="IPR042886">
    <property type="entry name" value="Cystatin-F"/>
</dbReference>
<feature type="chain" id="PRO_5018536800" evidence="3">
    <location>
        <begin position="36"/>
        <end position="155"/>
    </location>
</feature>
<keyword evidence="3" id="KW-0732">Signal</keyword>
<keyword evidence="5" id="KW-1185">Reference proteome</keyword>
<dbReference type="AlphaFoldDB" id="A0A2I4BIC4"/>
<reference evidence="6" key="1">
    <citation type="submission" date="2025-08" db="UniProtKB">
        <authorList>
            <consortium name="RefSeq"/>
        </authorList>
    </citation>
    <scope>IDENTIFICATION</scope>
    <source>
        <strain evidence="6">Quisiro</strain>
        <tissue evidence="6">Liver</tissue>
    </source>
</reference>
<dbReference type="GO" id="GO:0004869">
    <property type="term" value="F:cysteine-type endopeptidase inhibitor activity"/>
    <property type="evidence" value="ECO:0007669"/>
    <property type="project" value="InterPro"/>
</dbReference>
<dbReference type="GO" id="GO:0006955">
    <property type="term" value="P:immune response"/>
    <property type="evidence" value="ECO:0007669"/>
    <property type="project" value="InterPro"/>
</dbReference>
<accession>A0A2I4BIC4</accession>
<dbReference type="InParanoid" id="A0A2I4BIC4"/>
<dbReference type="GO" id="GO:0005783">
    <property type="term" value="C:endoplasmic reticulum"/>
    <property type="evidence" value="ECO:0007669"/>
    <property type="project" value="TreeGrafter"/>
</dbReference>